<name>A0A556P8S9_9BACI</name>
<reference evidence="1 2" key="1">
    <citation type="submission" date="2019-07" db="EMBL/GenBank/DDBJ databases">
        <title>Allobacillus sp. nov. SKP isolated from shrimp paste of Euphausiacea.</title>
        <authorList>
            <person name="Kanchanasin P."/>
            <person name="Tanasupawat S."/>
            <person name="Shi W."/>
            <person name="Wu L."/>
            <person name="Ma J."/>
        </authorList>
    </citation>
    <scope>NUCLEOTIDE SEQUENCE [LARGE SCALE GENOMIC DNA]</scope>
    <source>
        <strain evidence="1 2">SKP4-8</strain>
    </source>
</reference>
<dbReference type="EMBL" id="VMHE01000029">
    <property type="protein sequence ID" value="TSJ60791.1"/>
    <property type="molecule type" value="Genomic_DNA"/>
</dbReference>
<evidence type="ECO:0000313" key="1">
    <source>
        <dbReference type="EMBL" id="TSJ60791.1"/>
    </source>
</evidence>
<gene>
    <name evidence="1" type="ORF">FPQ13_11555</name>
</gene>
<dbReference type="AlphaFoldDB" id="A0A556P8S9"/>
<organism evidence="1 2">
    <name type="scientific">Allobacillus salarius</name>
    <dbReference type="NCBI Taxonomy" id="1955272"/>
    <lineage>
        <taxon>Bacteria</taxon>
        <taxon>Bacillati</taxon>
        <taxon>Bacillota</taxon>
        <taxon>Bacilli</taxon>
        <taxon>Bacillales</taxon>
        <taxon>Bacillaceae</taxon>
        <taxon>Allobacillus</taxon>
    </lineage>
</organism>
<comment type="caution">
    <text evidence="1">The sequence shown here is derived from an EMBL/GenBank/DDBJ whole genome shotgun (WGS) entry which is preliminary data.</text>
</comment>
<dbReference type="Proteomes" id="UP000316425">
    <property type="component" value="Unassembled WGS sequence"/>
</dbReference>
<accession>A0A556P8S9</accession>
<sequence>MKDKSEINEVVLEALTIMKPKIKKVLNKTASQEQEDLEQDINLRIIRAVKDGRIRPVTFWGFKENFDKR</sequence>
<evidence type="ECO:0000313" key="2">
    <source>
        <dbReference type="Proteomes" id="UP000316425"/>
    </source>
</evidence>
<evidence type="ECO:0008006" key="3">
    <source>
        <dbReference type="Google" id="ProtNLM"/>
    </source>
</evidence>
<proteinExistence type="predicted"/>
<keyword evidence="2" id="KW-1185">Reference proteome</keyword>
<dbReference type="RefSeq" id="WP_144089488.1">
    <property type="nucleotide sequence ID" value="NZ_VMHE01000029.1"/>
</dbReference>
<protein>
    <recommendedName>
        <fullName evidence="3">Helix-turn-helix conjugative transposon-like domain-containing protein</fullName>
    </recommendedName>
</protein>
<dbReference type="OrthoDB" id="2658921at2"/>